<evidence type="ECO:0000313" key="2">
    <source>
        <dbReference type="Proteomes" id="UP000325411"/>
    </source>
</evidence>
<dbReference type="Proteomes" id="UP000325411">
    <property type="component" value="Unassembled WGS sequence"/>
</dbReference>
<organism evidence="1 2">
    <name type="scientific">Bacillus paranthracis</name>
    <dbReference type="NCBI Taxonomy" id="2026186"/>
    <lineage>
        <taxon>Bacteria</taxon>
        <taxon>Bacillati</taxon>
        <taxon>Bacillota</taxon>
        <taxon>Bacilli</taxon>
        <taxon>Bacillales</taxon>
        <taxon>Bacillaceae</taxon>
        <taxon>Bacillus</taxon>
        <taxon>Bacillus cereus group</taxon>
    </lineage>
</organism>
<gene>
    <name evidence="1" type="ORF">FYW06_27995</name>
</gene>
<reference evidence="1 2" key="1">
    <citation type="submission" date="2019-09" db="EMBL/GenBank/DDBJ databases">
        <authorList>
            <person name="Geng P."/>
            <person name="Wan X."/>
            <person name="Zhou G."/>
            <person name="Yuan Z."/>
            <person name="Hu X."/>
        </authorList>
    </citation>
    <scope>NUCLEOTIDE SEQUENCE [LARGE SCALE GENOMIC DNA]</scope>
    <source>
        <strain evidence="1 2">EFR-4</strain>
    </source>
</reference>
<sequence length="82" mass="9819">MDHAISSLNTFFEISMELLYKEWESGEYKKLSECPSYEETSTYRKAMAIMEKYYYGSNYKTTPLKKCIEGHMWVHKGIKVEW</sequence>
<dbReference type="EMBL" id="VXCE01000044">
    <property type="protein sequence ID" value="KAA8473025.1"/>
    <property type="molecule type" value="Genomic_DNA"/>
</dbReference>
<proteinExistence type="predicted"/>
<protein>
    <submittedName>
        <fullName evidence="1">Uncharacterized protein</fullName>
    </submittedName>
</protein>
<evidence type="ECO:0000313" key="1">
    <source>
        <dbReference type="EMBL" id="KAA8473025.1"/>
    </source>
</evidence>
<accession>A0A5M9GGW3</accession>
<name>A0A5M9GGW3_9BACI</name>
<dbReference type="RefSeq" id="WP_153623563.1">
    <property type="nucleotide sequence ID" value="NZ_ML762382.1"/>
</dbReference>
<comment type="caution">
    <text evidence="1">The sequence shown here is derived from an EMBL/GenBank/DDBJ whole genome shotgun (WGS) entry which is preliminary data.</text>
</comment>
<dbReference type="AlphaFoldDB" id="A0A5M9GGW3"/>